<dbReference type="Pfam" id="PF00075">
    <property type="entry name" value="RNase_H"/>
    <property type="match status" value="1"/>
</dbReference>
<dbReference type="Gene3D" id="3.30.420.10">
    <property type="entry name" value="Ribonuclease H-like superfamily/Ribonuclease H"/>
    <property type="match status" value="1"/>
</dbReference>
<gene>
    <name evidence="3" type="ORF">PROFUN_12589</name>
</gene>
<dbReference type="OrthoDB" id="407198at2759"/>
<organism evidence="3 4">
    <name type="scientific">Planoprotostelium fungivorum</name>
    <dbReference type="NCBI Taxonomy" id="1890364"/>
    <lineage>
        <taxon>Eukaryota</taxon>
        <taxon>Amoebozoa</taxon>
        <taxon>Evosea</taxon>
        <taxon>Variosea</taxon>
        <taxon>Cavosteliida</taxon>
        <taxon>Cavosteliaceae</taxon>
        <taxon>Planoprotostelium</taxon>
    </lineage>
</organism>
<accession>A0A2P6N6A2</accession>
<dbReference type="InterPro" id="IPR002156">
    <property type="entry name" value="RNaseH_domain"/>
</dbReference>
<dbReference type="InterPro" id="IPR012337">
    <property type="entry name" value="RNaseH-like_sf"/>
</dbReference>
<reference evidence="3 4" key="1">
    <citation type="journal article" date="2018" name="Genome Biol. Evol.">
        <title>Multiple Roots of Fruiting Body Formation in Amoebozoa.</title>
        <authorList>
            <person name="Hillmann F."/>
            <person name="Forbes G."/>
            <person name="Novohradska S."/>
            <person name="Ferling I."/>
            <person name="Riege K."/>
            <person name="Groth M."/>
            <person name="Westermann M."/>
            <person name="Marz M."/>
            <person name="Spaller T."/>
            <person name="Winckler T."/>
            <person name="Schaap P."/>
            <person name="Glockner G."/>
        </authorList>
    </citation>
    <scope>NUCLEOTIDE SEQUENCE [LARGE SCALE GENOMIC DNA]</scope>
    <source>
        <strain evidence="3 4">Jena</strain>
    </source>
</reference>
<dbReference type="SUPFAM" id="SSF56672">
    <property type="entry name" value="DNA/RNA polymerases"/>
    <property type="match status" value="1"/>
</dbReference>
<keyword evidence="4" id="KW-1185">Reference proteome</keyword>
<dbReference type="CDD" id="cd01650">
    <property type="entry name" value="RT_nLTR_like"/>
    <property type="match status" value="1"/>
</dbReference>
<dbReference type="FunCoup" id="A0A2P6N6A2">
    <property type="interactions" value="1"/>
</dbReference>
<evidence type="ECO:0000313" key="3">
    <source>
        <dbReference type="EMBL" id="PRP79463.1"/>
    </source>
</evidence>
<dbReference type="SUPFAM" id="SSF56219">
    <property type="entry name" value="DNase I-like"/>
    <property type="match status" value="1"/>
</dbReference>
<dbReference type="InterPro" id="IPR036691">
    <property type="entry name" value="Endo/exonu/phosph_ase_sf"/>
</dbReference>
<dbReference type="Pfam" id="PF00078">
    <property type="entry name" value="RVT_1"/>
    <property type="match status" value="1"/>
</dbReference>
<dbReference type="GO" id="GO:0004523">
    <property type="term" value="F:RNA-DNA hybrid ribonuclease activity"/>
    <property type="evidence" value="ECO:0007669"/>
    <property type="project" value="InterPro"/>
</dbReference>
<proteinExistence type="predicted"/>
<dbReference type="PROSITE" id="PS50878">
    <property type="entry name" value="RT_POL"/>
    <property type="match status" value="1"/>
</dbReference>
<dbReference type="Gene3D" id="3.60.10.10">
    <property type="entry name" value="Endonuclease/exonuclease/phosphatase"/>
    <property type="match status" value="1"/>
</dbReference>
<dbReference type="STRING" id="1890364.A0A2P6N6A2"/>
<dbReference type="Proteomes" id="UP000241769">
    <property type="component" value="Unassembled WGS sequence"/>
</dbReference>
<name>A0A2P6N6A2_9EUKA</name>
<evidence type="ECO:0000313" key="4">
    <source>
        <dbReference type="Proteomes" id="UP000241769"/>
    </source>
</evidence>
<protein>
    <recommendedName>
        <fullName evidence="2">Reverse transcriptase domain-containing protein</fullName>
    </recommendedName>
</protein>
<dbReference type="InterPro" id="IPR000477">
    <property type="entry name" value="RT_dom"/>
</dbReference>
<feature type="domain" description="Reverse transcriptase" evidence="2">
    <location>
        <begin position="561"/>
        <end position="837"/>
    </location>
</feature>
<dbReference type="GO" id="GO:0003676">
    <property type="term" value="F:nucleic acid binding"/>
    <property type="evidence" value="ECO:0007669"/>
    <property type="project" value="InterPro"/>
</dbReference>
<sequence length="1298" mass="151717">MTGVMVQEGNQKSRRRRKQTIGRGLRHKKFVQRLKRRYKVRGPILRENILRENILRKYIIQEYTSTNAKRYDMKGYPDYDLVTFTASANWTDATAMAIITRRDIADAITTERIEDQSVLIKISGTNLIKKLLLIYAPADRTKRNQWCDSIRGIIERNTPDIILGDLNEYPNPTLDYHCLNQNIVTYPTIQETKLINILTDIGYADTFRSMHPTLRKFTSIHHFKSPNRITSTRINHIFTLAHRIEHIYNCDIHKDKNFHSDHHLITVEFQIETNPHPPHTEALRHPTCRQPRTLWKKYSKYLEKHHGTDEMNWCDDINTIEQKLRMDIQEAINCTFPIKEERRTKRYKLTKKERELMRDHDNLDRIYRMIDTDEPLSFKDIQTRTILQSKYRSISNDQGGKTERLLNINNIRRKIRIRLQRDKRTEKNKSIRKSIDKLFKTIGNDRNALYRIIATTSQRNDITAVTIDDEIISKPTTVKKEVADKWKPIFTSGRQIERIQMDDQPNTIGSGITRMITEDDLDKTLKNLRKDKSPGIDDIPNEALQFLPIQMKRNLLHMMNLILNQKKLPDIWKHSPVSLIYKDGQKTNPLNYRPISLLCTSYKVLSRIINERLNDVIRTHHLIQPDQHGFQRGKGTHHSIAEHLACIEDSLAHNKDLYVIYLDLKKAYDSVEHNVLLNTLYRYKFDRSAIDIIQMLLKDNVLQFKTAHGLSDEIKVSRGVRQGDVISPTLFLLFINPLIKRLNEANLGYQLTETRRKNCTFYADDGTVYADTEEDLHKSFEIVQRFSLETNIDINPTKSSVAWNTERPIQPIYVQPGNNKMNEIGKHIPYQYLGMTVNLAAEWSTQEKELENKYKRTVHSILQRKWLGTNIHTRLINTIAQPIITYRMQGYPMNHDFVEGLDQFTTRALQQNSNISKGSGPDFWFLYRGLNSLAHLNIAVSTNTITNLYQSLDLTQFIPNAIEQMNKLLSPLDLRIVNTHQQDAISPEIFPNSRNLIKSINARRINHETEMNIQNLTQLIGSNDARSFIEQKFVSHHRRSEESRQRTMKEMDDFVQILQQPIWQHTPIEYIPRTELQPEEVFHHRGKVWMFTDGSIRENKGYAAVFIKDGSPHNTAFAISGVQDSLNAELNGLQTALEMFPLYFPGLIFTDSLNSIHLMNKWNHMTINQKNRSQYRVVMERLMKRYTQLNQFTTVTVTFVYAHTLDTPNSLRISVQRTKKRRTMREKFGENTDLILKGNQAANKLVASIHVDTSPIMPINSDMPSILLLHKQGGVWTTNTRKDLLQRLRDKLKQSWSS</sequence>
<dbReference type="InParanoid" id="A0A2P6N6A2"/>
<dbReference type="InterPro" id="IPR043502">
    <property type="entry name" value="DNA/RNA_pol_sf"/>
</dbReference>
<evidence type="ECO:0000256" key="1">
    <source>
        <dbReference type="SAM" id="MobiDB-lite"/>
    </source>
</evidence>
<dbReference type="EMBL" id="MDYQ01000183">
    <property type="protein sequence ID" value="PRP79463.1"/>
    <property type="molecule type" value="Genomic_DNA"/>
</dbReference>
<feature type="region of interest" description="Disordered" evidence="1">
    <location>
        <begin position="1"/>
        <end position="22"/>
    </location>
</feature>
<evidence type="ECO:0000259" key="2">
    <source>
        <dbReference type="PROSITE" id="PS50878"/>
    </source>
</evidence>
<dbReference type="PANTHER" id="PTHR19446">
    <property type="entry name" value="REVERSE TRANSCRIPTASES"/>
    <property type="match status" value="1"/>
</dbReference>
<feature type="compositionally biased region" description="Basic residues" evidence="1">
    <location>
        <begin position="12"/>
        <end position="22"/>
    </location>
</feature>
<comment type="caution">
    <text evidence="3">The sequence shown here is derived from an EMBL/GenBank/DDBJ whole genome shotgun (WGS) entry which is preliminary data.</text>
</comment>
<dbReference type="SUPFAM" id="SSF53098">
    <property type="entry name" value="Ribonuclease H-like"/>
    <property type="match status" value="1"/>
</dbReference>
<dbReference type="InterPro" id="IPR036397">
    <property type="entry name" value="RNaseH_sf"/>
</dbReference>